<dbReference type="InterPro" id="IPR035513">
    <property type="entry name" value="Invertase/methylesterase_inhib"/>
</dbReference>
<comment type="caution">
    <text evidence="2">The sequence shown here is derived from an EMBL/GenBank/DDBJ whole genome shotgun (WGS) entry which is preliminary data.</text>
</comment>
<accession>A0AAN8UDL6</accession>
<dbReference type="GO" id="GO:0004857">
    <property type="term" value="F:enzyme inhibitor activity"/>
    <property type="evidence" value="ECO:0007669"/>
    <property type="project" value="InterPro"/>
</dbReference>
<dbReference type="SUPFAM" id="SSF101148">
    <property type="entry name" value="Plant invertase/pectin methylesterase inhibitor"/>
    <property type="match status" value="1"/>
</dbReference>
<evidence type="ECO:0000313" key="3">
    <source>
        <dbReference type="Proteomes" id="UP001370490"/>
    </source>
</evidence>
<feature type="domain" description="Pectinesterase inhibitor" evidence="1">
    <location>
        <begin position="4"/>
        <end position="80"/>
    </location>
</feature>
<sequence length="91" mass="10175">MQKNALMDCSKMLDQTLYELGDAIGVLHSIPDSDTPFIGKSNSFNDIKTLLSAAMTDRDTCIVGFSDLEEADYLRQQNQNHEDTVSSTNHY</sequence>
<reference evidence="2 3" key="1">
    <citation type="submission" date="2023-12" db="EMBL/GenBank/DDBJ databases">
        <title>A high-quality genome assembly for Dillenia turbinata (Dilleniales).</title>
        <authorList>
            <person name="Chanderbali A."/>
        </authorList>
    </citation>
    <scope>NUCLEOTIDE SEQUENCE [LARGE SCALE GENOMIC DNA]</scope>
    <source>
        <strain evidence="2">LSX21</strain>
        <tissue evidence="2">Leaf</tissue>
    </source>
</reference>
<dbReference type="EMBL" id="JBAMMX010000028">
    <property type="protein sequence ID" value="KAK6912039.1"/>
    <property type="molecule type" value="Genomic_DNA"/>
</dbReference>
<name>A0AAN8UDL6_9MAGN</name>
<evidence type="ECO:0000259" key="1">
    <source>
        <dbReference type="Pfam" id="PF04043"/>
    </source>
</evidence>
<dbReference type="Pfam" id="PF04043">
    <property type="entry name" value="PMEI"/>
    <property type="match status" value="1"/>
</dbReference>
<dbReference type="Proteomes" id="UP001370490">
    <property type="component" value="Unassembled WGS sequence"/>
</dbReference>
<protein>
    <submittedName>
        <fullName evidence="2">Pectinesterase inhibitor domain</fullName>
    </submittedName>
</protein>
<keyword evidence="3" id="KW-1185">Reference proteome</keyword>
<dbReference type="NCBIfam" id="TIGR01614">
    <property type="entry name" value="PME_inhib"/>
    <property type="match status" value="1"/>
</dbReference>
<dbReference type="AlphaFoldDB" id="A0AAN8UDL6"/>
<evidence type="ECO:0000313" key="2">
    <source>
        <dbReference type="EMBL" id="KAK6912039.1"/>
    </source>
</evidence>
<dbReference type="InterPro" id="IPR006501">
    <property type="entry name" value="Pectinesterase_inhib_dom"/>
</dbReference>
<proteinExistence type="predicted"/>
<gene>
    <name evidence="2" type="ORF">RJ641_024132</name>
</gene>
<organism evidence="2 3">
    <name type="scientific">Dillenia turbinata</name>
    <dbReference type="NCBI Taxonomy" id="194707"/>
    <lineage>
        <taxon>Eukaryota</taxon>
        <taxon>Viridiplantae</taxon>
        <taxon>Streptophyta</taxon>
        <taxon>Embryophyta</taxon>
        <taxon>Tracheophyta</taxon>
        <taxon>Spermatophyta</taxon>
        <taxon>Magnoliopsida</taxon>
        <taxon>eudicotyledons</taxon>
        <taxon>Gunneridae</taxon>
        <taxon>Pentapetalae</taxon>
        <taxon>Dilleniales</taxon>
        <taxon>Dilleniaceae</taxon>
        <taxon>Dillenia</taxon>
    </lineage>
</organism>
<dbReference type="Gene3D" id="1.20.140.40">
    <property type="entry name" value="Invertase/pectin methylesterase inhibitor family protein"/>
    <property type="match status" value="1"/>
</dbReference>